<organism evidence="6 7">
    <name type="scientific">Streptomyces antimycoticus</name>
    <dbReference type="NCBI Taxonomy" id="68175"/>
    <lineage>
        <taxon>Bacteria</taxon>
        <taxon>Bacillati</taxon>
        <taxon>Actinomycetota</taxon>
        <taxon>Actinomycetes</taxon>
        <taxon>Kitasatosporales</taxon>
        <taxon>Streptomycetaceae</taxon>
        <taxon>Streptomyces</taxon>
        <taxon>Streptomyces violaceusniger group</taxon>
    </lineage>
</organism>
<dbReference type="PANTHER" id="PTHR24421:SF63">
    <property type="entry name" value="SENSOR HISTIDINE KINASE DESK"/>
    <property type="match status" value="1"/>
</dbReference>
<accession>A0A4D4K266</accession>
<reference evidence="6 7" key="1">
    <citation type="journal article" date="2020" name="Int. J. Syst. Evol. Microbiol.">
        <title>Reclassification of Streptomyces castelarensis and Streptomyces sporoclivatus as later heterotypic synonyms of Streptomyces antimycoticus.</title>
        <authorList>
            <person name="Komaki H."/>
            <person name="Tamura T."/>
        </authorList>
    </citation>
    <scope>NUCLEOTIDE SEQUENCE [LARGE SCALE GENOMIC DNA]</scope>
    <source>
        <strain evidence="6 7">NBRC 12839</strain>
    </source>
</reference>
<proteinExistence type="predicted"/>
<dbReference type="GO" id="GO:0046983">
    <property type="term" value="F:protein dimerization activity"/>
    <property type="evidence" value="ECO:0007669"/>
    <property type="project" value="InterPro"/>
</dbReference>
<dbReference type="RefSeq" id="WP_228052682.1">
    <property type="nucleotide sequence ID" value="NZ_BJHV01000001.1"/>
</dbReference>
<feature type="transmembrane region" description="Helical" evidence="4">
    <location>
        <begin position="88"/>
        <end position="110"/>
    </location>
</feature>
<feature type="domain" description="Signal transduction histidine kinase subgroup 3 dimerisation and phosphoacceptor" evidence="5">
    <location>
        <begin position="252"/>
        <end position="319"/>
    </location>
</feature>
<keyword evidence="1" id="KW-0808">Transferase</keyword>
<sequence>MAEPEVMEPVVAEPVMAGPEVAGTEVSEPEVSRPAVTGPGSMSVETWVERLGGPDGPERYRRWTFGTLAAFVAAEAALWAFWVKTSDAGALGSSLVAAVGAAHVGVHLLLSRAALRRYLGAGPRPVGLVALYVAVTVAMAAVGCALLTAGRIGDRDLVTYLIWLMMFYAGPPMLALPPRTGVVLVGAVPVAALGAAMASGLSGELLAFAFGGILFMVPFMAAGMRVTGWSVRLIEELAKARATQARLAVAEERLRFGRDLHDVLGRNLAVVALKSELAVQLARRGREEAVAQMEEVQHIAQESQREIRAVVRGYRTADLLAELAGARSVLEAAGIDCRIENGPAARLPVHTQAALGWVVREGTTNMLRHAQGASRCEVSVRATVSGWVALVMENDGAVTAPRHGTGSGLPGLRERLAEVEGTLTTEQRPGGIFRLTARIPWETAE</sequence>
<dbReference type="InterPro" id="IPR036890">
    <property type="entry name" value="HATPase_C_sf"/>
</dbReference>
<keyword evidence="3" id="KW-0902">Two-component regulatory system</keyword>
<evidence type="ECO:0000313" key="6">
    <source>
        <dbReference type="EMBL" id="GDY40766.1"/>
    </source>
</evidence>
<protein>
    <submittedName>
        <fullName evidence="6">Histidine kinase</fullName>
    </submittedName>
</protein>
<keyword evidence="7" id="KW-1185">Reference proteome</keyword>
<evidence type="ECO:0000256" key="1">
    <source>
        <dbReference type="ARBA" id="ARBA00022679"/>
    </source>
</evidence>
<feature type="transmembrane region" description="Helical" evidence="4">
    <location>
        <begin position="205"/>
        <end position="224"/>
    </location>
</feature>
<dbReference type="InterPro" id="IPR050482">
    <property type="entry name" value="Sensor_HK_TwoCompSys"/>
</dbReference>
<dbReference type="CDD" id="cd16917">
    <property type="entry name" value="HATPase_UhpB-NarQ-NarX-like"/>
    <property type="match status" value="1"/>
</dbReference>
<feature type="transmembrane region" description="Helical" evidence="4">
    <location>
        <begin position="182"/>
        <end position="199"/>
    </location>
</feature>
<evidence type="ECO:0000256" key="4">
    <source>
        <dbReference type="SAM" id="Phobius"/>
    </source>
</evidence>
<dbReference type="AlphaFoldDB" id="A0A4D4K266"/>
<feature type="transmembrane region" description="Helical" evidence="4">
    <location>
        <begin position="63"/>
        <end position="82"/>
    </location>
</feature>
<gene>
    <name evidence="6" type="ORF">SANT12839_016480</name>
</gene>
<feature type="transmembrane region" description="Helical" evidence="4">
    <location>
        <begin position="157"/>
        <end position="175"/>
    </location>
</feature>
<evidence type="ECO:0000256" key="3">
    <source>
        <dbReference type="ARBA" id="ARBA00023012"/>
    </source>
</evidence>
<comment type="caution">
    <text evidence="6">The sequence shown here is derived from an EMBL/GenBank/DDBJ whole genome shotgun (WGS) entry which is preliminary data.</text>
</comment>
<dbReference type="EMBL" id="BJHV01000001">
    <property type="protein sequence ID" value="GDY40766.1"/>
    <property type="molecule type" value="Genomic_DNA"/>
</dbReference>
<name>A0A4D4K266_9ACTN</name>
<keyword evidence="4" id="KW-1133">Transmembrane helix</keyword>
<feature type="transmembrane region" description="Helical" evidence="4">
    <location>
        <begin position="130"/>
        <end position="151"/>
    </location>
</feature>
<dbReference type="SUPFAM" id="SSF55874">
    <property type="entry name" value="ATPase domain of HSP90 chaperone/DNA topoisomerase II/histidine kinase"/>
    <property type="match status" value="1"/>
</dbReference>
<keyword evidence="4" id="KW-0472">Membrane</keyword>
<dbReference type="GO" id="GO:0016020">
    <property type="term" value="C:membrane"/>
    <property type="evidence" value="ECO:0007669"/>
    <property type="project" value="InterPro"/>
</dbReference>
<keyword evidence="2 6" id="KW-0418">Kinase</keyword>
<dbReference type="GO" id="GO:0000155">
    <property type="term" value="F:phosphorelay sensor kinase activity"/>
    <property type="evidence" value="ECO:0007669"/>
    <property type="project" value="InterPro"/>
</dbReference>
<dbReference type="PANTHER" id="PTHR24421">
    <property type="entry name" value="NITRATE/NITRITE SENSOR PROTEIN NARX-RELATED"/>
    <property type="match status" value="1"/>
</dbReference>
<dbReference type="Pfam" id="PF07730">
    <property type="entry name" value="HisKA_3"/>
    <property type="match status" value="1"/>
</dbReference>
<evidence type="ECO:0000313" key="7">
    <source>
        <dbReference type="Proteomes" id="UP000299290"/>
    </source>
</evidence>
<keyword evidence="4" id="KW-0812">Transmembrane</keyword>
<dbReference type="Proteomes" id="UP000299290">
    <property type="component" value="Unassembled WGS sequence"/>
</dbReference>
<dbReference type="InterPro" id="IPR011712">
    <property type="entry name" value="Sig_transdc_His_kin_sub3_dim/P"/>
</dbReference>
<dbReference type="Gene3D" id="1.20.5.1930">
    <property type="match status" value="1"/>
</dbReference>
<evidence type="ECO:0000256" key="2">
    <source>
        <dbReference type="ARBA" id="ARBA00022777"/>
    </source>
</evidence>
<dbReference type="Gene3D" id="3.30.565.10">
    <property type="entry name" value="Histidine kinase-like ATPase, C-terminal domain"/>
    <property type="match status" value="1"/>
</dbReference>
<evidence type="ECO:0000259" key="5">
    <source>
        <dbReference type="Pfam" id="PF07730"/>
    </source>
</evidence>